<dbReference type="AlphaFoldDB" id="A0A4U0VJD9"/>
<feature type="compositionally biased region" description="Low complexity" evidence="1">
    <location>
        <begin position="224"/>
        <end position="241"/>
    </location>
</feature>
<protein>
    <submittedName>
        <fullName evidence="2">Uncharacterized protein</fullName>
    </submittedName>
</protein>
<evidence type="ECO:0000313" key="2">
    <source>
        <dbReference type="EMBL" id="TKA49163.1"/>
    </source>
</evidence>
<feature type="compositionally biased region" description="Low complexity" evidence="1">
    <location>
        <begin position="95"/>
        <end position="104"/>
    </location>
</feature>
<feature type="compositionally biased region" description="Basic and acidic residues" evidence="1">
    <location>
        <begin position="41"/>
        <end position="51"/>
    </location>
</feature>
<feature type="compositionally biased region" description="Low complexity" evidence="1">
    <location>
        <begin position="272"/>
        <end position="285"/>
    </location>
</feature>
<accession>A0A4U0VJD9</accession>
<comment type="caution">
    <text evidence="2">The sequence shown here is derived from an EMBL/GenBank/DDBJ whole genome shotgun (WGS) entry which is preliminary data.</text>
</comment>
<gene>
    <name evidence="2" type="ORF">B0A54_01239</name>
</gene>
<feature type="compositionally biased region" description="Low complexity" evidence="1">
    <location>
        <begin position="163"/>
        <end position="183"/>
    </location>
</feature>
<evidence type="ECO:0000256" key="1">
    <source>
        <dbReference type="SAM" id="MobiDB-lite"/>
    </source>
</evidence>
<feature type="compositionally biased region" description="Polar residues" evidence="1">
    <location>
        <begin position="52"/>
        <end position="76"/>
    </location>
</feature>
<dbReference type="OrthoDB" id="5431248at2759"/>
<feature type="compositionally biased region" description="Low complexity" evidence="1">
    <location>
        <begin position="130"/>
        <end position="145"/>
    </location>
</feature>
<name>A0A4U0VJD9_9PEZI</name>
<feature type="region of interest" description="Disordered" evidence="1">
    <location>
        <begin position="162"/>
        <end position="289"/>
    </location>
</feature>
<feature type="compositionally biased region" description="Basic and acidic residues" evidence="1">
    <location>
        <begin position="259"/>
        <end position="270"/>
    </location>
</feature>
<feature type="compositionally biased region" description="Low complexity" evidence="1">
    <location>
        <begin position="194"/>
        <end position="204"/>
    </location>
</feature>
<dbReference type="EMBL" id="NAJP01000002">
    <property type="protein sequence ID" value="TKA49163.1"/>
    <property type="molecule type" value="Genomic_DNA"/>
</dbReference>
<feature type="region of interest" description="Disordered" evidence="1">
    <location>
        <begin position="1"/>
        <end position="150"/>
    </location>
</feature>
<organism evidence="2 3">
    <name type="scientific">Friedmanniomyces endolithicus</name>
    <dbReference type="NCBI Taxonomy" id="329885"/>
    <lineage>
        <taxon>Eukaryota</taxon>
        <taxon>Fungi</taxon>
        <taxon>Dikarya</taxon>
        <taxon>Ascomycota</taxon>
        <taxon>Pezizomycotina</taxon>
        <taxon>Dothideomycetes</taxon>
        <taxon>Dothideomycetidae</taxon>
        <taxon>Mycosphaerellales</taxon>
        <taxon>Teratosphaeriaceae</taxon>
        <taxon>Friedmanniomyces</taxon>
    </lineage>
</organism>
<reference evidence="2 3" key="1">
    <citation type="submission" date="2017-03" db="EMBL/GenBank/DDBJ databases">
        <title>Genomes of endolithic fungi from Antarctica.</title>
        <authorList>
            <person name="Coleine C."/>
            <person name="Masonjones S."/>
            <person name="Stajich J.E."/>
        </authorList>
    </citation>
    <scope>NUCLEOTIDE SEQUENCE [LARGE SCALE GENOMIC DNA]</scope>
    <source>
        <strain evidence="2 3">CCFEE 5311</strain>
    </source>
</reference>
<evidence type="ECO:0000313" key="3">
    <source>
        <dbReference type="Proteomes" id="UP000310066"/>
    </source>
</evidence>
<feature type="compositionally biased region" description="Polar residues" evidence="1">
    <location>
        <begin position="7"/>
        <end position="16"/>
    </location>
</feature>
<feature type="compositionally biased region" description="Pro residues" evidence="1">
    <location>
        <begin position="205"/>
        <end position="219"/>
    </location>
</feature>
<dbReference type="Proteomes" id="UP000310066">
    <property type="component" value="Unassembled WGS sequence"/>
</dbReference>
<sequence>MDDEIPTPSSEGTDSLSDLKPRPLNFSRPRNFSRPKPVSVDSKERLHHDRSGTAQSTHSITAFHNSNNHANTSREQLPTEPRFSIDSTHTDHSPISEPSSAASEFAWDGALGELRSRRRPNEYDSNQRYSKGSSLALSHSGGSSATAVASNGSDAPILASELTSSSSAAAAAPPAAATIAPTSNRLPRILKSTPPVQKQQYHHQPQPPQPQPQPQPRPNPNRNSIASTASRASTATGPGASRGDWEDSASHHTVSVAGDNDHESKLREEGNSSFSSTSTTPWSSSEYDVSGLSPAEIRKLRKKGINPALYAEMKAARKGKGKWVGPLVGNTFIGGVEGMDGQARSFFIWGMAKVGVWEGVGWDLSIPIV</sequence>
<proteinExistence type="predicted"/>